<dbReference type="AlphaFoldDB" id="A0A542YUS0"/>
<sequence>MQVGLAARAGRRRDGQSQRELAETLGWSKSKVGRLEHDPSGLRFGDVVEAVARAGFRLVVVAEGGTAQEPPWEETDLVATDRSGRRFPAHLSVVASPMGPFWWWEQEFVRLARPLGPQPGGRPRAAWRARTGRICGRMSRTQEWLRRPG</sequence>
<evidence type="ECO:0000313" key="3">
    <source>
        <dbReference type="Proteomes" id="UP000319516"/>
    </source>
</evidence>
<dbReference type="InterPro" id="IPR010982">
    <property type="entry name" value="Lambda_DNA-bd_dom_sf"/>
</dbReference>
<dbReference type="GO" id="GO:0003677">
    <property type="term" value="F:DNA binding"/>
    <property type="evidence" value="ECO:0007669"/>
    <property type="project" value="InterPro"/>
</dbReference>
<reference evidence="2 3" key="1">
    <citation type="submission" date="2019-06" db="EMBL/GenBank/DDBJ databases">
        <title>Sequencing the genomes of 1000 actinobacteria strains.</title>
        <authorList>
            <person name="Klenk H.-P."/>
        </authorList>
    </citation>
    <scope>NUCLEOTIDE SEQUENCE [LARGE SCALE GENOMIC DNA]</scope>
    <source>
        <strain evidence="2 3">DSM 12335</strain>
    </source>
</reference>
<accession>A0A542YUS0</accession>
<dbReference type="InterPro" id="IPR001387">
    <property type="entry name" value="Cro/C1-type_HTH"/>
</dbReference>
<organism evidence="2 3">
    <name type="scientific">Ornithinicoccus hortensis</name>
    <dbReference type="NCBI Taxonomy" id="82346"/>
    <lineage>
        <taxon>Bacteria</taxon>
        <taxon>Bacillati</taxon>
        <taxon>Actinomycetota</taxon>
        <taxon>Actinomycetes</taxon>
        <taxon>Micrococcales</taxon>
        <taxon>Intrasporangiaceae</taxon>
        <taxon>Ornithinicoccus</taxon>
    </lineage>
</organism>
<dbReference type="EMBL" id="VFOP01000001">
    <property type="protein sequence ID" value="TQL51823.1"/>
    <property type="molecule type" value="Genomic_DNA"/>
</dbReference>
<evidence type="ECO:0000313" key="2">
    <source>
        <dbReference type="EMBL" id="TQL51823.1"/>
    </source>
</evidence>
<keyword evidence="3" id="KW-1185">Reference proteome</keyword>
<dbReference type="Proteomes" id="UP000319516">
    <property type="component" value="Unassembled WGS sequence"/>
</dbReference>
<dbReference type="CDD" id="cd00093">
    <property type="entry name" value="HTH_XRE"/>
    <property type="match status" value="1"/>
</dbReference>
<evidence type="ECO:0000256" key="1">
    <source>
        <dbReference type="SAM" id="MobiDB-lite"/>
    </source>
</evidence>
<dbReference type="SUPFAM" id="SSF47413">
    <property type="entry name" value="lambda repressor-like DNA-binding domains"/>
    <property type="match status" value="1"/>
</dbReference>
<proteinExistence type="predicted"/>
<comment type="caution">
    <text evidence="2">The sequence shown here is derived from an EMBL/GenBank/DDBJ whole genome shotgun (WGS) entry which is preliminary data.</text>
</comment>
<gene>
    <name evidence="2" type="ORF">FB467_2986</name>
</gene>
<name>A0A542YUS0_9MICO</name>
<feature type="region of interest" description="Disordered" evidence="1">
    <location>
        <begin position="1"/>
        <end position="20"/>
    </location>
</feature>
<protein>
    <submittedName>
        <fullName evidence="2">Helix-turn-helix protein</fullName>
    </submittedName>
</protein>